<feature type="domain" description="Carboxylesterase type B" evidence="6">
    <location>
        <begin position="268"/>
        <end position="595"/>
    </location>
</feature>
<feature type="domain" description="Carboxylesterase type B" evidence="6">
    <location>
        <begin position="59"/>
        <end position="129"/>
    </location>
</feature>
<evidence type="ECO:0000313" key="8">
    <source>
        <dbReference type="Proteomes" id="UP001497497"/>
    </source>
</evidence>
<evidence type="ECO:0000256" key="2">
    <source>
        <dbReference type="ARBA" id="ARBA00022729"/>
    </source>
</evidence>
<dbReference type="Gene3D" id="3.40.50.1820">
    <property type="entry name" value="alpha/beta hydrolase"/>
    <property type="match status" value="2"/>
</dbReference>
<dbReference type="EMBL" id="CAXITT010000633">
    <property type="protein sequence ID" value="CAL1544587.1"/>
    <property type="molecule type" value="Genomic_DNA"/>
</dbReference>
<organism evidence="7 8">
    <name type="scientific">Lymnaea stagnalis</name>
    <name type="common">Great pond snail</name>
    <name type="synonym">Helix stagnalis</name>
    <dbReference type="NCBI Taxonomy" id="6523"/>
    <lineage>
        <taxon>Eukaryota</taxon>
        <taxon>Metazoa</taxon>
        <taxon>Spiralia</taxon>
        <taxon>Lophotrochozoa</taxon>
        <taxon>Mollusca</taxon>
        <taxon>Gastropoda</taxon>
        <taxon>Heterobranchia</taxon>
        <taxon>Euthyneura</taxon>
        <taxon>Panpulmonata</taxon>
        <taxon>Hygrophila</taxon>
        <taxon>Lymnaeoidea</taxon>
        <taxon>Lymnaeidae</taxon>
        <taxon>Lymnaea</taxon>
    </lineage>
</organism>
<evidence type="ECO:0000256" key="5">
    <source>
        <dbReference type="SAM" id="SignalP"/>
    </source>
</evidence>
<dbReference type="PROSITE" id="PS00941">
    <property type="entry name" value="CARBOXYLESTERASE_B_2"/>
    <property type="match status" value="1"/>
</dbReference>
<dbReference type="PROSITE" id="PS00122">
    <property type="entry name" value="CARBOXYLESTERASE_B_1"/>
    <property type="match status" value="1"/>
</dbReference>
<dbReference type="SUPFAM" id="SSF53474">
    <property type="entry name" value="alpha/beta-Hydrolases"/>
    <property type="match status" value="1"/>
</dbReference>
<dbReference type="Proteomes" id="UP001497497">
    <property type="component" value="Unassembled WGS sequence"/>
</dbReference>
<dbReference type="GO" id="GO:0016787">
    <property type="term" value="F:hydrolase activity"/>
    <property type="evidence" value="ECO:0007669"/>
    <property type="project" value="UniProtKB-KW"/>
</dbReference>
<comment type="similarity">
    <text evidence="1">Belongs to the type-B carboxylesterase/lipase family.</text>
</comment>
<feature type="domain" description="Carboxylesterase type B" evidence="6">
    <location>
        <begin position="635"/>
        <end position="762"/>
    </location>
</feature>
<keyword evidence="3" id="KW-0378">Hydrolase</keyword>
<feature type="compositionally biased region" description="Basic and acidic residues" evidence="4">
    <location>
        <begin position="609"/>
        <end position="622"/>
    </location>
</feature>
<dbReference type="InterPro" id="IPR019819">
    <property type="entry name" value="Carboxylesterase_B_CS"/>
</dbReference>
<name>A0AAV2ICK5_LYMST</name>
<evidence type="ECO:0000256" key="3">
    <source>
        <dbReference type="ARBA" id="ARBA00022801"/>
    </source>
</evidence>
<dbReference type="AlphaFoldDB" id="A0AAV2ICK5"/>
<dbReference type="InterPro" id="IPR019826">
    <property type="entry name" value="Carboxylesterase_B_AS"/>
</dbReference>
<evidence type="ECO:0000256" key="1">
    <source>
        <dbReference type="ARBA" id="ARBA00005964"/>
    </source>
</evidence>
<feature type="region of interest" description="Disordered" evidence="4">
    <location>
        <begin position="154"/>
        <end position="266"/>
    </location>
</feature>
<feature type="region of interest" description="Disordered" evidence="4">
    <location>
        <begin position="704"/>
        <end position="729"/>
    </location>
</feature>
<protein>
    <recommendedName>
        <fullName evidence="6">Carboxylesterase type B domain-containing protein</fullName>
    </recommendedName>
</protein>
<accession>A0AAV2ICK5</accession>
<dbReference type="InterPro" id="IPR002018">
    <property type="entry name" value="CarbesteraseB"/>
</dbReference>
<evidence type="ECO:0000256" key="4">
    <source>
        <dbReference type="SAM" id="MobiDB-lite"/>
    </source>
</evidence>
<sequence length="824" mass="90102">MEHQTRSSIHATAFIIIAIVLHGPLPCRSSGTVITPNQNGTVYTGKLETVIFGSRNFVSAQFLGIPYAKPPIGELRFSKPELLQLNETYRATEFKNICYQKINPKDGCQAFQRMSEDCLYLNIYVPVPEGYITNTVSTGAPAMSTSAAAVTPKKESQFTTAATSVETETNTSTTETNTTAPTTTTPNTTTAPATTTLTTAKTSTEATETATTASTTTEKSTINPTSASTAPTSAETSARDTRDSSEIPDQSDGNDEGDTAPAETSLPLKNNRTLAVFIFIHGGAYFEGNANCYNGSVLAGFGDIIVVTINYRLGPLGFLSTDDDAIPGNLGLWDQHTAIKWVKQNIEHFGGDPTRITVGGQSAGSYSSIFQALNPQSDSLFQRVIAQSGTPVTKNSVIQKGYDTAFEVAKRHLCPVQSRGQSSAIKDCLMKINATDLVSVDAPNLIPSSLPLEPTLDGHFITSDPRQAISANSKPQNHFTNIDLLIGFDADDGEVVYRLWAILNANKFNNMTYLYEALTQPIPLNMVRQIVFEYLAESFEENIESYGSIIDAVVDRYSDWERPEDMVSLSNRVVAMLTDVFFLLPVAETALGHTKEVEDVPTAPAPPHSEYDSIRRRRRDADAELGGNSKRVNETRRGNTYVYKFKLSKTDPSFQTKWIRWFNGTNHGSEVRYVFGGVSSPEDIELSSAVMTYWSNFIKHGNPNQASASGTESGNVQSDQPTEDTSPSLVNWPSFTTDHQSFLEISPQPTTRGHLGSAVRHFWYDLVPNLKQAMQARYEAGVNSTKRTQDGNHQTQCNGGSQPGVPVWARVLLMTAVLALYDMY</sequence>
<reference evidence="7 8" key="1">
    <citation type="submission" date="2024-04" db="EMBL/GenBank/DDBJ databases">
        <authorList>
            <consortium name="Genoscope - CEA"/>
            <person name="William W."/>
        </authorList>
    </citation>
    <scope>NUCLEOTIDE SEQUENCE [LARGE SCALE GENOMIC DNA]</scope>
</reference>
<comment type="caution">
    <text evidence="7">The sequence shown here is derived from an EMBL/GenBank/DDBJ whole genome shotgun (WGS) entry which is preliminary data.</text>
</comment>
<dbReference type="Pfam" id="PF00135">
    <property type="entry name" value="COesterase"/>
    <property type="match status" value="3"/>
</dbReference>
<keyword evidence="2 5" id="KW-0732">Signal</keyword>
<feature type="region of interest" description="Disordered" evidence="4">
    <location>
        <begin position="595"/>
        <end position="632"/>
    </location>
</feature>
<keyword evidence="8" id="KW-1185">Reference proteome</keyword>
<gene>
    <name evidence="7" type="ORF">GSLYS_00018100001</name>
</gene>
<evidence type="ECO:0000259" key="6">
    <source>
        <dbReference type="Pfam" id="PF00135"/>
    </source>
</evidence>
<feature type="compositionally biased region" description="Low complexity" evidence="4">
    <location>
        <begin position="159"/>
        <end position="236"/>
    </location>
</feature>
<dbReference type="InterPro" id="IPR029058">
    <property type="entry name" value="AB_hydrolase_fold"/>
</dbReference>
<evidence type="ECO:0000313" key="7">
    <source>
        <dbReference type="EMBL" id="CAL1544587.1"/>
    </source>
</evidence>
<dbReference type="PANTHER" id="PTHR43903">
    <property type="entry name" value="NEUROLIGIN"/>
    <property type="match status" value="1"/>
</dbReference>
<dbReference type="InterPro" id="IPR051093">
    <property type="entry name" value="Neuroligin/BSAL"/>
</dbReference>
<feature type="chain" id="PRO_5043449727" description="Carboxylesterase type B domain-containing protein" evidence="5">
    <location>
        <begin position="30"/>
        <end position="824"/>
    </location>
</feature>
<proteinExistence type="inferred from homology"/>
<feature type="signal peptide" evidence="5">
    <location>
        <begin position="1"/>
        <end position="29"/>
    </location>
</feature>